<feature type="domain" description="ZAD" evidence="6">
    <location>
        <begin position="9"/>
        <end position="82"/>
    </location>
</feature>
<evidence type="ECO:0000256" key="2">
    <source>
        <dbReference type="ARBA" id="ARBA00022771"/>
    </source>
</evidence>
<reference evidence="7" key="1">
    <citation type="submission" date="2017-01" db="EMBL/GenBank/DDBJ databases">
        <title>A deep insight into the sialotranscriptome of adult male and female Cluex tarsalis mosquitoes.</title>
        <authorList>
            <person name="Ribeiro J.M."/>
            <person name="Moreira F."/>
            <person name="Bernard K.A."/>
            <person name="Calvo E."/>
        </authorList>
    </citation>
    <scope>NUCLEOTIDE SEQUENCE</scope>
    <source>
        <strain evidence="7">Kern County</strain>
        <tissue evidence="7">Salivary glands</tissue>
    </source>
</reference>
<dbReference type="AlphaFoldDB" id="A0A1Q3F2M8"/>
<keyword evidence="3 4" id="KW-0862">Zinc</keyword>
<evidence type="ECO:0000256" key="1">
    <source>
        <dbReference type="ARBA" id="ARBA00022723"/>
    </source>
</evidence>
<keyword evidence="1 4" id="KW-0479">Metal-binding</keyword>
<feature type="binding site" evidence="4">
    <location>
        <position position="58"/>
    </location>
    <ligand>
        <name>Zn(2+)</name>
        <dbReference type="ChEBI" id="CHEBI:29105"/>
    </ligand>
</feature>
<accession>A0A1Q3F2M8</accession>
<dbReference type="InterPro" id="IPR007588">
    <property type="entry name" value="Znf_FLYWCH"/>
</dbReference>
<dbReference type="PANTHER" id="PTHR39942">
    <property type="entry name" value="BCDNA.LD26519-RELATED"/>
    <property type="match status" value="1"/>
</dbReference>
<evidence type="ECO:0000313" key="7">
    <source>
        <dbReference type="EMBL" id="JAV21748.1"/>
    </source>
</evidence>
<feature type="region of interest" description="Disordered" evidence="5">
    <location>
        <begin position="81"/>
        <end position="207"/>
    </location>
</feature>
<sequence length="385" mass="44585">MPHGKRLASFCRLCLIKTQTKVAIFGGQEEANLLNLLKLIELEIDREAEPEAVLCYDCIVTLEGFFQFKEQCHANDEFLQTLPPKDSAEGSEVSEGEDEDVEGDDNDFLQEEDDARIVDSEEEGRVEEIDLSEEEPTLAPSAKRLKRESSEETLQDVRQSGRVRKPTAKALASPVKKNISKKSSPVKPVPVAQKRKRQKSKPLKIREPRANELQPLKESYPDYFHFEKSPRSLYFTLVYYGERFNSAIYGGTQTYWQCAYKRKFHCPAVVHVANDYGRFERRFEHTHDEQRETASELELFTPRQALPAVFRICWQKLMEKKARQQEVLRVKKELRLNGKTHEKQEEEVFEKEDNIVATDEEDEVEDDGAYSLIKMLESDPEDDED</sequence>
<organism evidence="7">
    <name type="scientific">Culex tarsalis</name>
    <name type="common">Encephalitis mosquito</name>
    <dbReference type="NCBI Taxonomy" id="7177"/>
    <lineage>
        <taxon>Eukaryota</taxon>
        <taxon>Metazoa</taxon>
        <taxon>Ecdysozoa</taxon>
        <taxon>Arthropoda</taxon>
        <taxon>Hexapoda</taxon>
        <taxon>Insecta</taxon>
        <taxon>Pterygota</taxon>
        <taxon>Neoptera</taxon>
        <taxon>Endopterygota</taxon>
        <taxon>Diptera</taxon>
        <taxon>Nematocera</taxon>
        <taxon>Culicoidea</taxon>
        <taxon>Culicidae</taxon>
        <taxon>Culicinae</taxon>
        <taxon>Culicini</taxon>
        <taxon>Culex</taxon>
        <taxon>Culex</taxon>
    </lineage>
</organism>
<proteinExistence type="predicted"/>
<feature type="compositionally biased region" description="Basic residues" evidence="5">
    <location>
        <begin position="193"/>
        <end position="203"/>
    </location>
</feature>
<name>A0A1Q3F2M8_CULTA</name>
<protein>
    <recommendedName>
        <fullName evidence="6">ZAD domain-containing protein</fullName>
    </recommendedName>
</protein>
<feature type="binding site" evidence="4">
    <location>
        <position position="11"/>
    </location>
    <ligand>
        <name>Zn(2+)</name>
        <dbReference type="ChEBI" id="CHEBI:29105"/>
    </ligand>
</feature>
<evidence type="ECO:0000256" key="5">
    <source>
        <dbReference type="SAM" id="MobiDB-lite"/>
    </source>
</evidence>
<feature type="binding site" evidence="4">
    <location>
        <position position="55"/>
    </location>
    <ligand>
        <name>Zn(2+)</name>
        <dbReference type="ChEBI" id="CHEBI:29105"/>
    </ligand>
</feature>
<evidence type="ECO:0000259" key="6">
    <source>
        <dbReference type="PROSITE" id="PS51915"/>
    </source>
</evidence>
<dbReference type="GO" id="GO:0005634">
    <property type="term" value="C:nucleus"/>
    <property type="evidence" value="ECO:0007669"/>
    <property type="project" value="InterPro"/>
</dbReference>
<feature type="binding site" evidence="4">
    <location>
        <position position="14"/>
    </location>
    <ligand>
        <name>Zn(2+)</name>
        <dbReference type="ChEBI" id="CHEBI:29105"/>
    </ligand>
</feature>
<dbReference type="SMART" id="SM00868">
    <property type="entry name" value="zf-AD"/>
    <property type="match status" value="1"/>
</dbReference>
<evidence type="ECO:0000256" key="3">
    <source>
        <dbReference type="ARBA" id="ARBA00022833"/>
    </source>
</evidence>
<dbReference type="Pfam" id="PF07776">
    <property type="entry name" value="zf-AD"/>
    <property type="match status" value="1"/>
</dbReference>
<dbReference type="InterPro" id="IPR012934">
    <property type="entry name" value="Znf_AD"/>
</dbReference>
<keyword evidence="2 4" id="KW-0863">Zinc-finger</keyword>
<dbReference type="GO" id="GO:0008270">
    <property type="term" value="F:zinc ion binding"/>
    <property type="evidence" value="ECO:0007669"/>
    <property type="project" value="UniProtKB-UniRule"/>
</dbReference>
<dbReference type="Pfam" id="PF04500">
    <property type="entry name" value="FLYWCH"/>
    <property type="match status" value="1"/>
</dbReference>
<dbReference type="Gene3D" id="2.20.25.240">
    <property type="match status" value="1"/>
</dbReference>
<dbReference type="PROSITE" id="PS51915">
    <property type="entry name" value="ZAD"/>
    <property type="match status" value="1"/>
</dbReference>
<dbReference type="SUPFAM" id="SSF57716">
    <property type="entry name" value="Glucocorticoid receptor-like (DNA-binding domain)"/>
    <property type="match status" value="1"/>
</dbReference>
<dbReference type="EMBL" id="GFDL01013297">
    <property type="protein sequence ID" value="JAV21748.1"/>
    <property type="molecule type" value="Transcribed_RNA"/>
</dbReference>
<feature type="compositionally biased region" description="Low complexity" evidence="5">
    <location>
        <begin position="173"/>
        <end position="191"/>
    </location>
</feature>
<dbReference type="PANTHER" id="PTHR39942:SF1">
    <property type="entry name" value="BCDNA.LD26519-RELATED"/>
    <property type="match status" value="1"/>
</dbReference>
<feature type="compositionally biased region" description="Acidic residues" evidence="5">
    <location>
        <begin position="92"/>
        <end position="136"/>
    </location>
</feature>
<dbReference type="Gene3D" id="3.40.1800.20">
    <property type="match status" value="1"/>
</dbReference>
<evidence type="ECO:0000256" key="4">
    <source>
        <dbReference type="PROSITE-ProRule" id="PRU01263"/>
    </source>
</evidence>